<evidence type="ECO:0000256" key="1">
    <source>
        <dbReference type="ARBA" id="ARBA00004123"/>
    </source>
</evidence>
<dbReference type="EMBL" id="JH992984">
    <property type="protein sequence ID" value="EKX48907.1"/>
    <property type="molecule type" value="Genomic_DNA"/>
</dbReference>
<dbReference type="Proteomes" id="UP000011087">
    <property type="component" value="Unassembled WGS sequence"/>
</dbReference>
<evidence type="ECO:0000313" key="9">
    <source>
        <dbReference type="Proteomes" id="UP000011087"/>
    </source>
</evidence>
<dbReference type="InterPro" id="IPR004827">
    <property type="entry name" value="bZIP"/>
</dbReference>
<name>L1JKR5_GUITC</name>
<feature type="region of interest" description="Disordered" evidence="5">
    <location>
        <begin position="184"/>
        <end position="226"/>
    </location>
</feature>
<dbReference type="RefSeq" id="XP_005835887.1">
    <property type="nucleotide sequence ID" value="XM_005835830.1"/>
</dbReference>
<dbReference type="InterPro" id="IPR046347">
    <property type="entry name" value="bZIP_sf"/>
</dbReference>
<dbReference type="PROSITE" id="PS51477">
    <property type="entry name" value="PAH"/>
    <property type="match status" value="1"/>
</dbReference>
<accession>L1JKR5</accession>
<evidence type="ECO:0000259" key="6">
    <source>
        <dbReference type="PROSITE" id="PS00036"/>
    </source>
</evidence>
<protein>
    <recommendedName>
        <fullName evidence="6">BZIP domain-containing protein</fullName>
    </recommendedName>
</protein>
<evidence type="ECO:0000256" key="4">
    <source>
        <dbReference type="SAM" id="Coils"/>
    </source>
</evidence>
<dbReference type="AlphaFoldDB" id="L1JKR5"/>
<evidence type="ECO:0000256" key="5">
    <source>
        <dbReference type="SAM" id="MobiDB-lite"/>
    </source>
</evidence>
<dbReference type="SMART" id="SM00338">
    <property type="entry name" value="BRLZ"/>
    <property type="match status" value="1"/>
</dbReference>
<dbReference type="Gene3D" id="1.20.1160.11">
    <property type="entry name" value="Paired amphipathic helix"/>
    <property type="match status" value="1"/>
</dbReference>
<dbReference type="PaxDb" id="55529-EKX48907"/>
<organism evidence="7">
    <name type="scientific">Guillardia theta (strain CCMP2712)</name>
    <name type="common">Cryptophyte</name>
    <dbReference type="NCBI Taxonomy" id="905079"/>
    <lineage>
        <taxon>Eukaryota</taxon>
        <taxon>Cryptophyceae</taxon>
        <taxon>Pyrenomonadales</taxon>
        <taxon>Geminigeraceae</taxon>
        <taxon>Guillardia</taxon>
    </lineage>
</organism>
<comment type="subcellular location">
    <subcellularLocation>
        <location evidence="1 3">Nucleus</location>
    </subcellularLocation>
</comment>
<reference evidence="9" key="2">
    <citation type="submission" date="2012-11" db="EMBL/GenBank/DDBJ databases">
        <authorList>
            <person name="Kuo A."/>
            <person name="Curtis B.A."/>
            <person name="Tanifuji G."/>
            <person name="Burki F."/>
            <person name="Gruber A."/>
            <person name="Irimia M."/>
            <person name="Maruyama S."/>
            <person name="Arias M.C."/>
            <person name="Ball S.G."/>
            <person name="Gile G.H."/>
            <person name="Hirakawa Y."/>
            <person name="Hopkins J.F."/>
            <person name="Rensing S.A."/>
            <person name="Schmutz J."/>
            <person name="Symeonidi A."/>
            <person name="Elias M."/>
            <person name="Eveleigh R.J."/>
            <person name="Herman E.K."/>
            <person name="Klute M.J."/>
            <person name="Nakayama T."/>
            <person name="Obornik M."/>
            <person name="Reyes-Prieto A."/>
            <person name="Armbrust E.V."/>
            <person name="Aves S.J."/>
            <person name="Beiko R.G."/>
            <person name="Coutinho P."/>
            <person name="Dacks J.B."/>
            <person name="Durnford D.G."/>
            <person name="Fast N.M."/>
            <person name="Green B.R."/>
            <person name="Grisdale C."/>
            <person name="Hempe F."/>
            <person name="Henrissat B."/>
            <person name="Hoppner M.P."/>
            <person name="Ishida K.-I."/>
            <person name="Kim E."/>
            <person name="Koreny L."/>
            <person name="Kroth P.G."/>
            <person name="Liu Y."/>
            <person name="Malik S.-B."/>
            <person name="Maier U.G."/>
            <person name="McRose D."/>
            <person name="Mock T."/>
            <person name="Neilson J.A."/>
            <person name="Onodera N.T."/>
            <person name="Poole A.M."/>
            <person name="Pritham E.J."/>
            <person name="Richards T.A."/>
            <person name="Rocap G."/>
            <person name="Roy S.W."/>
            <person name="Sarai C."/>
            <person name="Schaack S."/>
            <person name="Shirato S."/>
            <person name="Slamovits C.H."/>
            <person name="Spencer D.F."/>
            <person name="Suzuki S."/>
            <person name="Worden A.Z."/>
            <person name="Zauner S."/>
            <person name="Barry K."/>
            <person name="Bell C."/>
            <person name="Bharti A.K."/>
            <person name="Crow J.A."/>
            <person name="Grimwood J."/>
            <person name="Kramer R."/>
            <person name="Lindquist E."/>
            <person name="Lucas S."/>
            <person name="Salamov A."/>
            <person name="McFadden G.I."/>
            <person name="Lane C.E."/>
            <person name="Keeling P.J."/>
            <person name="Gray M.W."/>
            <person name="Grigoriev I.V."/>
            <person name="Archibald J.M."/>
        </authorList>
    </citation>
    <scope>NUCLEOTIDE SEQUENCE</scope>
    <source>
        <strain evidence="9">CCMP2712</strain>
    </source>
</reference>
<keyword evidence="2 3" id="KW-0539">Nucleus</keyword>
<evidence type="ECO:0000313" key="7">
    <source>
        <dbReference type="EMBL" id="EKX48907.1"/>
    </source>
</evidence>
<reference evidence="7 9" key="1">
    <citation type="journal article" date="2012" name="Nature">
        <title>Algal genomes reveal evolutionary mosaicism and the fate of nucleomorphs.</title>
        <authorList>
            <consortium name="DOE Joint Genome Institute"/>
            <person name="Curtis B.A."/>
            <person name="Tanifuji G."/>
            <person name="Burki F."/>
            <person name="Gruber A."/>
            <person name="Irimia M."/>
            <person name="Maruyama S."/>
            <person name="Arias M.C."/>
            <person name="Ball S.G."/>
            <person name="Gile G.H."/>
            <person name="Hirakawa Y."/>
            <person name="Hopkins J.F."/>
            <person name="Kuo A."/>
            <person name="Rensing S.A."/>
            <person name="Schmutz J."/>
            <person name="Symeonidi A."/>
            <person name="Elias M."/>
            <person name="Eveleigh R.J."/>
            <person name="Herman E.K."/>
            <person name="Klute M.J."/>
            <person name="Nakayama T."/>
            <person name="Obornik M."/>
            <person name="Reyes-Prieto A."/>
            <person name="Armbrust E.V."/>
            <person name="Aves S.J."/>
            <person name="Beiko R.G."/>
            <person name="Coutinho P."/>
            <person name="Dacks J.B."/>
            <person name="Durnford D.G."/>
            <person name="Fast N.M."/>
            <person name="Green B.R."/>
            <person name="Grisdale C.J."/>
            <person name="Hempel F."/>
            <person name="Henrissat B."/>
            <person name="Hoppner M.P."/>
            <person name="Ishida K."/>
            <person name="Kim E."/>
            <person name="Koreny L."/>
            <person name="Kroth P.G."/>
            <person name="Liu Y."/>
            <person name="Malik S.B."/>
            <person name="Maier U.G."/>
            <person name="McRose D."/>
            <person name="Mock T."/>
            <person name="Neilson J.A."/>
            <person name="Onodera N.T."/>
            <person name="Poole A.M."/>
            <person name="Pritham E.J."/>
            <person name="Richards T.A."/>
            <person name="Rocap G."/>
            <person name="Roy S.W."/>
            <person name="Sarai C."/>
            <person name="Schaack S."/>
            <person name="Shirato S."/>
            <person name="Slamovits C.H."/>
            <person name="Spencer D.F."/>
            <person name="Suzuki S."/>
            <person name="Worden A.Z."/>
            <person name="Zauner S."/>
            <person name="Barry K."/>
            <person name="Bell C."/>
            <person name="Bharti A.K."/>
            <person name="Crow J.A."/>
            <person name="Grimwood J."/>
            <person name="Kramer R."/>
            <person name="Lindquist E."/>
            <person name="Lucas S."/>
            <person name="Salamov A."/>
            <person name="McFadden G.I."/>
            <person name="Lane C.E."/>
            <person name="Keeling P.J."/>
            <person name="Gray M.W."/>
            <person name="Grigoriev I.V."/>
            <person name="Archibald J.M."/>
        </authorList>
    </citation>
    <scope>NUCLEOTIDE SEQUENCE</scope>
    <source>
        <strain evidence="7 9">CCMP2712</strain>
    </source>
</reference>
<dbReference type="SUPFAM" id="SSF47762">
    <property type="entry name" value="PAH2 domain"/>
    <property type="match status" value="1"/>
</dbReference>
<dbReference type="Pfam" id="PF07716">
    <property type="entry name" value="bZIP_2"/>
    <property type="match status" value="1"/>
</dbReference>
<dbReference type="KEGG" id="gtt:GUITHDRAFT_105532"/>
<dbReference type="GO" id="GO:0003700">
    <property type="term" value="F:DNA-binding transcription factor activity"/>
    <property type="evidence" value="ECO:0007669"/>
    <property type="project" value="InterPro"/>
</dbReference>
<dbReference type="InterPro" id="IPR003822">
    <property type="entry name" value="PAH"/>
</dbReference>
<keyword evidence="4" id="KW-0175">Coiled coil</keyword>
<dbReference type="GeneID" id="17305378"/>
<dbReference type="InterPro" id="IPR036600">
    <property type="entry name" value="PAH_sf"/>
</dbReference>
<feature type="compositionally biased region" description="Acidic residues" evidence="5">
    <location>
        <begin position="208"/>
        <end position="219"/>
    </location>
</feature>
<evidence type="ECO:0000313" key="8">
    <source>
        <dbReference type="EnsemblProtists" id="EKX48907"/>
    </source>
</evidence>
<proteinExistence type="predicted"/>
<feature type="coiled-coil region" evidence="4">
    <location>
        <begin position="237"/>
        <end position="264"/>
    </location>
</feature>
<dbReference type="SUPFAM" id="SSF57959">
    <property type="entry name" value="Leucine zipper domain"/>
    <property type="match status" value="1"/>
</dbReference>
<evidence type="ECO:0000256" key="3">
    <source>
        <dbReference type="PROSITE-ProRule" id="PRU00810"/>
    </source>
</evidence>
<keyword evidence="9" id="KW-1185">Reference proteome</keyword>
<dbReference type="HOGENOM" id="CLU_646319_0_0_1"/>
<dbReference type="GO" id="GO:0005634">
    <property type="term" value="C:nucleus"/>
    <property type="evidence" value="ECO:0007669"/>
    <property type="project" value="UniProtKB-SubCell"/>
</dbReference>
<feature type="domain" description="BZIP" evidence="6">
    <location>
        <begin position="119"/>
        <end position="133"/>
    </location>
</feature>
<feature type="compositionally biased region" description="Basic and acidic residues" evidence="5">
    <location>
        <begin position="184"/>
        <end position="195"/>
    </location>
</feature>
<sequence length="425" mass="47147">MAHGGRKGPPSRDVDVEGNFAGVLIAKSTSQQSAAARSGRGNVKVLVSDGSVQETAEQSSMFHGMRAWEIEAGAVGAAGEGRGGGRGGAAGERAEEILEGQGKVGGRKKITDEQKLKLRLLKNRLSAERSRRKRELATISTEIELQKLRRENVLLKEKMKLVQSFSSYQVQLCQAIKQEFSQHEWHGELSGESRSEPSTASRTGSVKEDEDEDEDEDEEAGQRQEPEKIQRCYLSLLQRLEGIMEEEEQRFVQLSNRVEVLVLQDSAKLSEAEIRMREVEHEKIAAISALTSARERFAERERELLGRIAMLEARLHSGRDVDGLVPTASSARGPFPSSLIVEQPSAEQTLLIRPLTLTSPATLDLASKFANQASEVLDNQSFLKFVNMLKVFKEGGLSQEQLLSKVTELFSGRQEMLQDFLRFLV</sequence>
<evidence type="ECO:0000256" key="2">
    <source>
        <dbReference type="ARBA" id="ARBA00023242"/>
    </source>
</evidence>
<reference evidence="8" key="3">
    <citation type="submission" date="2015-06" db="UniProtKB">
        <authorList>
            <consortium name="EnsemblProtists"/>
        </authorList>
    </citation>
    <scope>IDENTIFICATION</scope>
</reference>
<dbReference type="EnsemblProtists" id="EKX48907">
    <property type="protein sequence ID" value="EKX48907"/>
    <property type="gene ID" value="GUITHDRAFT_105532"/>
</dbReference>
<gene>
    <name evidence="7" type="ORF">GUITHDRAFT_105532</name>
</gene>
<dbReference type="PROSITE" id="PS00036">
    <property type="entry name" value="BZIP_BASIC"/>
    <property type="match status" value="1"/>
</dbReference>